<evidence type="ECO:0000313" key="2">
    <source>
        <dbReference type="EMBL" id="EDM24987.1"/>
    </source>
</evidence>
<dbReference type="Pfam" id="PF01261">
    <property type="entry name" value="AP_endonuc_2"/>
    <property type="match status" value="1"/>
</dbReference>
<dbReference type="InterPro" id="IPR050312">
    <property type="entry name" value="IolE/XylAMocC-like"/>
</dbReference>
<accession>A6DTR0</accession>
<reference evidence="2 3" key="1">
    <citation type="journal article" date="2010" name="J. Bacteriol.">
        <title>Genome sequence of Lentisphaera araneosa HTCC2155T, the type species of the order Lentisphaerales in the phylum Lentisphaerae.</title>
        <authorList>
            <person name="Thrash J.C."/>
            <person name="Cho J.C."/>
            <person name="Vergin K.L."/>
            <person name="Morris R.M."/>
            <person name="Giovannoni S.J."/>
        </authorList>
    </citation>
    <scope>NUCLEOTIDE SEQUENCE [LARGE SCALE GENOMIC DNA]</scope>
    <source>
        <strain evidence="2 3">HTCC2155</strain>
    </source>
</reference>
<dbReference type="InterPro" id="IPR013022">
    <property type="entry name" value="Xyl_isomerase-like_TIM-brl"/>
</dbReference>
<dbReference type="eggNOG" id="COG1082">
    <property type="taxonomic scope" value="Bacteria"/>
</dbReference>
<comment type="caution">
    <text evidence="2">The sequence shown here is derived from an EMBL/GenBank/DDBJ whole genome shotgun (WGS) entry which is preliminary data.</text>
</comment>
<evidence type="ECO:0000259" key="1">
    <source>
        <dbReference type="Pfam" id="PF01261"/>
    </source>
</evidence>
<dbReference type="Proteomes" id="UP000004947">
    <property type="component" value="Unassembled WGS sequence"/>
</dbReference>
<dbReference type="AlphaFoldDB" id="A6DTR0"/>
<dbReference type="STRING" id="313628.LNTAR_07976"/>
<dbReference type="EMBL" id="ABCK01000040">
    <property type="protein sequence ID" value="EDM24987.1"/>
    <property type="molecule type" value="Genomic_DNA"/>
</dbReference>
<organism evidence="2 3">
    <name type="scientific">Lentisphaera araneosa HTCC2155</name>
    <dbReference type="NCBI Taxonomy" id="313628"/>
    <lineage>
        <taxon>Bacteria</taxon>
        <taxon>Pseudomonadati</taxon>
        <taxon>Lentisphaerota</taxon>
        <taxon>Lentisphaeria</taxon>
        <taxon>Lentisphaerales</taxon>
        <taxon>Lentisphaeraceae</taxon>
        <taxon>Lentisphaera</taxon>
    </lineage>
</organism>
<dbReference type="PANTHER" id="PTHR12110">
    <property type="entry name" value="HYDROXYPYRUVATE ISOMERASE"/>
    <property type="match status" value="1"/>
</dbReference>
<gene>
    <name evidence="2" type="ORF">LNTAR_07976</name>
</gene>
<feature type="domain" description="Xylose isomerase-like TIM barrel" evidence="1">
    <location>
        <begin position="117"/>
        <end position="259"/>
    </location>
</feature>
<name>A6DTR0_9BACT</name>
<proteinExistence type="predicted"/>
<dbReference type="RefSeq" id="WP_007281207.1">
    <property type="nucleotide sequence ID" value="NZ_ABCK01000040.1"/>
</dbReference>
<evidence type="ECO:0000313" key="3">
    <source>
        <dbReference type="Proteomes" id="UP000004947"/>
    </source>
</evidence>
<dbReference type="SUPFAM" id="SSF51658">
    <property type="entry name" value="Xylose isomerase-like"/>
    <property type="match status" value="1"/>
</dbReference>
<keyword evidence="3" id="KW-1185">Reference proteome</keyword>
<dbReference type="Gene3D" id="3.20.20.150">
    <property type="entry name" value="Divalent-metal-dependent TIM barrel enzymes"/>
    <property type="match status" value="1"/>
</dbReference>
<protein>
    <recommendedName>
        <fullName evidence="1">Xylose isomerase-like TIM barrel domain-containing protein</fullName>
    </recommendedName>
</protein>
<dbReference type="OrthoDB" id="9810497at2"/>
<sequence length="271" mass="30135">MMKQVFTLCLLNLVLSLSLYSEKFEPQFYAFLNGMPPGTAPEKEAEILKKLGYAGVSQVFGLNQHIATRSNTYRKHGLKVLSVYLNAGESPFPTEHLKPLANQGFMIELTLQKKSPKIIAAIRQTCDKMAALGIKVTLYPHAGFAVATIPQAMEVIKEVNHPNLGITFNLCHFLKSEKAEDLEKTLDTCASHLFSVTTNGADIDGKHWPMLIQTLDKGSFPQERLFKKLKELKFKGPVGLQGYGIKGDKAENITKSIKAWQDILKQVNTSN</sequence>
<dbReference type="InterPro" id="IPR036237">
    <property type="entry name" value="Xyl_isomerase-like_sf"/>
</dbReference>